<proteinExistence type="predicted"/>
<gene>
    <name evidence="1" type="ORF">KIMC2_03140</name>
</gene>
<dbReference type="Proteomes" id="UP001321804">
    <property type="component" value="Chromosome"/>
</dbReference>
<protein>
    <submittedName>
        <fullName evidence="1">Uncharacterized protein</fullName>
    </submittedName>
</protein>
<reference evidence="1 2" key="1">
    <citation type="journal article" date="2023" name="Microbiol. Spectr.">
        <title>Symbiosis of Carpenter Bees with Uncharacterized Lactic Acid Bacteria Showing NAD Auxotrophy.</title>
        <authorList>
            <person name="Kawasaki S."/>
            <person name="Ozawa K."/>
            <person name="Mori T."/>
            <person name="Yamamoto A."/>
            <person name="Ito M."/>
            <person name="Ohkuma M."/>
            <person name="Sakamoto M."/>
            <person name="Matsutani M."/>
        </authorList>
    </citation>
    <scope>NUCLEOTIDE SEQUENCE [LARGE SCALE GENOMIC DNA]</scope>
    <source>
        <strain evidence="1 2">KimC2</strain>
    </source>
</reference>
<keyword evidence="2" id="KW-1185">Reference proteome</keyword>
<name>A0AAU9DGA8_9LACO</name>
<organism evidence="1 2">
    <name type="scientific">Xylocopilactobacillus apis</name>
    <dbReference type="NCBI Taxonomy" id="2932183"/>
    <lineage>
        <taxon>Bacteria</taxon>
        <taxon>Bacillati</taxon>
        <taxon>Bacillota</taxon>
        <taxon>Bacilli</taxon>
        <taxon>Lactobacillales</taxon>
        <taxon>Lactobacillaceae</taxon>
        <taxon>Xylocopilactobacillus</taxon>
    </lineage>
</organism>
<sequence length="59" mass="7034">MTMICLPTIKKRHNLLIKMLAEVRRIITEKFDDELGEDDMEKIKYWEKPGCRALINNMP</sequence>
<dbReference type="KEGG" id="xak:KIMC2_03140"/>
<accession>A0AAU9DGA8</accession>
<evidence type="ECO:0000313" key="1">
    <source>
        <dbReference type="EMBL" id="BDR55752.1"/>
    </source>
</evidence>
<dbReference type="RefSeq" id="WP_317697298.1">
    <property type="nucleotide sequence ID" value="NZ_AP026801.1"/>
</dbReference>
<dbReference type="AlphaFoldDB" id="A0AAU9DGA8"/>
<dbReference type="EMBL" id="AP026801">
    <property type="protein sequence ID" value="BDR55752.1"/>
    <property type="molecule type" value="Genomic_DNA"/>
</dbReference>
<evidence type="ECO:0000313" key="2">
    <source>
        <dbReference type="Proteomes" id="UP001321804"/>
    </source>
</evidence>